<protein>
    <submittedName>
        <fullName evidence="1">Uncharacterized protein</fullName>
    </submittedName>
</protein>
<keyword evidence="2" id="KW-1185">Reference proteome</keyword>
<dbReference type="AlphaFoldDB" id="A0A1Q2HM62"/>
<dbReference type="Proteomes" id="UP000188273">
    <property type="component" value="Chromosome"/>
</dbReference>
<accession>A0A1Q2HM62</accession>
<dbReference type="STRING" id="1940790.L21SP3_00332"/>
<dbReference type="OrthoDB" id="9909821at2"/>
<gene>
    <name evidence="1" type="ORF">L21SP3_00332</name>
</gene>
<dbReference type="Gene3D" id="2.60.120.380">
    <property type="match status" value="1"/>
</dbReference>
<name>A0A1Q2HM62_9BACT</name>
<proteinExistence type="predicted"/>
<evidence type="ECO:0000313" key="1">
    <source>
        <dbReference type="EMBL" id="AQQ08548.1"/>
    </source>
</evidence>
<dbReference type="EMBL" id="CP019633">
    <property type="protein sequence ID" value="AQQ08548.1"/>
    <property type="molecule type" value="Genomic_DNA"/>
</dbReference>
<dbReference type="RefSeq" id="WP_077538952.1">
    <property type="nucleotide sequence ID" value="NZ_CP019633.1"/>
</dbReference>
<evidence type="ECO:0000313" key="2">
    <source>
        <dbReference type="Proteomes" id="UP000188273"/>
    </source>
</evidence>
<organism evidence="1 2">
    <name type="scientific">Sedimentisphaera cyanobacteriorum</name>
    <dbReference type="NCBI Taxonomy" id="1940790"/>
    <lineage>
        <taxon>Bacteria</taxon>
        <taxon>Pseudomonadati</taxon>
        <taxon>Planctomycetota</taxon>
        <taxon>Phycisphaerae</taxon>
        <taxon>Sedimentisphaerales</taxon>
        <taxon>Sedimentisphaeraceae</taxon>
        <taxon>Sedimentisphaera</taxon>
    </lineage>
</organism>
<sequence>MSNDGGDFIIRCSHSVYTEYEDISVGNYYCMKVSAEGPLYDDFPNSKDSAHQVIPGDGPLKGAVFGANYGGDIDWFSVDVNANTLYRITIDGYDDSRYKDCKIYYSRTPEPGETEILIELYSTSEYEPISSYLFSRDYMIEESGRLYIRMAGRHFDTSYTVAAELISEFPEDLCPNTVEEAQQIPADNTRIFGAVLGEYTDPNYVTHPDKDYFYFDTQDWHKYEVRVSKSDNANLNFGVSNLDPSGSSIINYHDDQAALTFVDTSQRDKWYICAENETNIIGSYYEFTVRDKGYFPDERPDYFDSSDTFRLPTDGTLYAGSIDYFSDRGDDYDLLLFDISVPGEYAFEFHNQIYREVYFKVYYWDTEYHPAISKFAVYRGDTVTKTHNFPTAGLGRVVVSTENDYTGDYFVRIKDPLPRCGEDYPAPAGDMNGDCYVDFQDVTTAADGWLENTNP</sequence>
<reference evidence="2" key="1">
    <citation type="submission" date="2017-02" db="EMBL/GenBank/DDBJ databases">
        <title>Comparative genomics and description of representatives of a novel lineage of planctomycetes thriving in anoxic sediments.</title>
        <authorList>
            <person name="Spring S."/>
            <person name="Bunk B."/>
            <person name="Sproer C."/>
            <person name="Klenk H.-P."/>
        </authorList>
    </citation>
    <scope>NUCLEOTIDE SEQUENCE [LARGE SCALE GENOMIC DNA]</scope>
    <source>
        <strain evidence="2">L21-RPul-D3</strain>
    </source>
</reference>
<dbReference type="KEGG" id="pbu:L21SP3_00332"/>